<keyword evidence="2" id="KW-1185">Reference proteome</keyword>
<comment type="caution">
    <text evidence="1">The sequence shown here is derived from an EMBL/GenBank/DDBJ whole genome shotgun (WGS) entry which is preliminary data.</text>
</comment>
<dbReference type="AlphaFoldDB" id="A0A4S4MWV0"/>
<evidence type="ECO:0000313" key="2">
    <source>
        <dbReference type="Proteomes" id="UP000308730"/>
    </source>
</evidence>
<dbReference type="Proteomes" id="UP000308730">
    <property type="component" value="Unassembled WGS sequence"/>
</dbReference>
<sequence length="320" mass="37153">MAKRRTSILDLFPVELLAMIKEAIPQGDIRTHVHFYMSFPPITPSLYGDEEEEEKFWDTACMQAGLGLLPGETLHPENVRWKKIAFDCIQYDGFCDHVECGRDLLDDNADYMNTQIDDNLRDISRALFFSLIPDEPDVHSKGTVISSTLGYIHFHDQKPRLNEFRPPEDDAFLFDPESSVQHPPHQLLRGHPVAFRSFASFPPTRRMMIGGTPHKDFIEVENVYGVTVWDVQSAIQMKLDDEVPLKQMQEILESNDYRAVFPPGCDFITMMRSLTTMRHFLSFYRIKDMEFVDWVQNTLYITCDYEPIRKANPKSKAMIY</sequence>
<name>A0A4S4MWV0_9APHY</name>
<accession>A0A4S4MWV0</accession>
<reference evidence="1 2" key="1">
    <citation type="submission" date="2019-02" db="EMBL/GenBank/DDBJ databases">
        <title>Genome sequencing of the rare red list fungi Antrodiella citrinella (Flaviporus citrinellus).</title>
        <authorList>
            <person name="Buettner E."/>
            <person name="Kellner H."/>
        </authorList>
    </citation>
    <scope>NUCLEOTIDE SEQUENCE [LARGE SCALE GENOMIC DNA]</scope>
    <source>
        <strain evidence="1 2">DSM 108506</strain>
    </source>
</reference>
<gene>
    <name evidence="1" type="ORF">EUX98_g3741</name>
</gene>
<dbReference type="OrthoDB" id="2803395at2759"/>
<organism evidence="1 2">
    <name type="scientific">Antrodiella citrinella</name>
    <dbReference type="NCBI Taxonomy" id="2447956"/>
    <lineage>
        <taxon>Eukaryota</taxon>
        <taxon>Fungi</taxon>
        <taxon>Dikarya</taxon>
        <taxon>Basidiomycota</taxon>
        <taxon>Agaricomycotina</taxon>
        <taxon>Agaricomycetes</taxon>
        <taxon>Polyporales</taxon>
        <taxon>Steccherinaceae</taxon>
        <taxon>Antrodiella</taxon>
    </lineage>
</organism>
<protein>
    <submittedName>
        <fullName evidence="1">Uncharacterized protein</fullName>
    </submittedName>
</protein>
<dbReference type="EMBL" id="SGPM01000081">
    <property type="protein sequence ID" value="THH30445.1"/>
    <property type="molecule type" value="Genomic_DNA"/>
</dbReference>
<evidence type="ECO:0000313" key="1">
    <source>
        <dbReference type="EMBL" id="THH30445.1"/>
    </source>
</evidence>
<proteinExistence type="predicted"/>